<comment type="caution">
    <text evidence="10">The sequence shown here is derived from an EMBL/GenBank/DDBJ whole genome shotgun (WGS) entry which is preliminary data.</text>
</comment>
<reference evidence="11" key="1">
    <citation type="journal article" date="2019" name="Int. J. Syst. Evol. Microbiol.">
        <title>The Global Catalogue of Microorganisms (GCM) 10K type strain sequencing project: providing services to taxonomists for standard genome sequencing and annotation.</title>
        <authorList>
            <consortium name="The Broad Institute Genomics Platform"/>
            <consortium name="The Broad Institute Genome Sequencing Center for Infectious Disease"/>
            <person name="Wu L."/>
            <person name="Ma J."/>
        </authorList>
    </citation>
    <scope>NUCLEOTIDE SEQUENCE [LARGE SCALE GENOMIC DNA]</scope>
    <source>
        <strain evidence="11">CGMCC 1.12923</strain>
    </source>
</reference>
<feature type="transmembrane region" description="Helical" evidence="8">
    <location>
        <begin position="94"/>
        <end position="122"/>
    </location>
</feature>
<keyword evidence="4 8" id="KW-0812">Transmembrane</keyword>
<dbReference type="PANTHER" id="PTHR45138:SF9">
    <property type="entry name" value="DIGUANYLATE CYCLASE DGCM-RELATED"/>
    <property type="match status" value="1"/>
</dbReference>
<dbReference type="Proteomes" id="UP000614272">
    <property type="component" value="Unassembled WGS sequence"/>
</dbReference>
<name>A0ABQ1RAZ2_9ALTE</name>
<dbReference type="EC" id="2.7.7.65" evidence="2"/>
<dbReference type="InterPro" id="IPR043128">
    <property type="entry name" value="Rev_trsase/Diguanyl_cyclase"/>
</dbReference>
<feature type="transmembrane region" description="Helical" evidence="8">
    <location>
        <begin position="228"/>
        <end position="249"/>
    </location>
</feature>
<feature type="transmembrane region" description="Helical" evidence="8">
    <location>
        <begin position="18"/>
        <end position="41"/>
    </location>
</feature>
<evidence type="ECO:0000256" key="4">
    <source>
        <dbReference type="ARBA" id="ARBA00022692"/>
    </source>
</evidence>
<feature type="transmembrane region" description="Helical" evidence="8">
    <location>
        <begin position="53"/>
        <end position="73"/>
    </location>
</feature>
<feature type="transmembrane region" description="Helical" evidence="8">
    <location>
        <begin position="255"/>
        <end position="277"/>
    </location>
</feature>
<keyword evidence="11" id="KW-1185">Reference proteome</keyword>
<dbReference type="Pfam" id="PF05231">
    <property type="entry name" value="MASE1"/>
    <property type="match status" value="1"/>
</dbReference>
<feature type="transmembrane region" description="Helical" evidence="8">
    <location>
        <begin position="134"/>
        <end position="158"/>
    </location>
</feature>
<dbReference type="InterPro" id="IPR000160">
    <property type="entry name" value="GGDEF_dom"/>
</dbReference>
<sequence length="444" mass="49557">MEYAPHASIWFPPAGLSFAAFLVMGVRAMPVLMLCSVIATFWVDSMYQMEHSWLQNAFSGILFGAAHCLTYWFGAWSLRTLVRSLSDEVLPKAILSFLIIGSVTALSAALLGTHALAVSGMIGSNEVSDTWLPWWIGDLAATIVLTPLFLGILSWRYPQIDNWLSGLSFQLQDQPLQPYLVKQAICIIMLVAIMLLAYLFPYPEVSFAVFFLIIPQMWMVYTETAFRAALSLAIFSLLSAILVALLGLMEQALVYQFSIIVIAASAYFGLAVPVLAAHNKQLSKLALSDGLTKLANRTYFFERLEQEVTRSRRNQQSLSLILFDIDHFKQINDDYGHTAGDTVLMQIAENIQQDLRQSDLLGRFGGDEFMLLLPDNDLQQSSGTAERLRQSLFNISLEKAPRRLSGSFGVVEIRTTETVQQAFERADANLFQAKRQGRNQVVAS</sequence>
<protein>
    <recommendedName>
        <fullName evidence="2">diguanylate cyclase</fullName>
        <ecNumber evidence="2">2.7.7.65</ecNumber>
    </recommendedName>
</protein>
<dbReference type="Pfam" id="PF00990">
    <property type="entry name" value="GGDEF"/>
    <property type="match status" value="1"/>
</dbReference>
<comment type="subcellular location">
    <subcellularLocation>
        <location evidence="1">Cell membrane</location>
        <topology evidence="1">Multi-pass membrane protein</topology>
    </subcellularLocation>
</comment>
<dbReference type="InterPro" id="IPR007895">
    <property type="entry name" value="MASE1"/>
</dbReference>
<dbReference type="PROSITE" id="PS50887">
    <property type="entry name" value="GGDEF"/>
    <property type="match status" value="1"/>
</dbReference>
<dbReference type="SUPFAM" id="SSF55073">
    <property type="entry name" value="Nucleotide cyclase"/>
    <property type="match status" value="1"/>
</dbReference>
<evidence type="ECO:0000313" key="11">
    <source>
        <dbReference type="Proteomes" id="UP000614272"/>
    </source>
</evidence>
<evidence type="ECO:0000313" key="10">
    <source>
        <dbReference type="EMBL" id="GGD60978.1"/>
    </source>
</evidence>
<dbReference type="NCBIfam" id="TIGR00254">
    <property type="entry name" value="GGDEF"/>
    <property type="match status" value="1"/>
</dbReference>
<keyword evidence="3" id="KW-1003">Cell membrane</keyword>
<dbReference type="InterPro" id="IPR029787">
    <property type="entry name" value="Nucleotide_cyclase"/>
</dbReference>
<dbReference type="InterPro" id="IPR050469">
    <property type="entry name" value="Diguanylate_Cyclase"/>
</dbReference>
<keyword evidence="5 8" id="KW-1133">Transmembrane helix</keyword>
<gene>
    <name evidence="10" type="ORF">GCM10011357_15330</name>
</gene>
<organism evidence="10 11">
    <name type="scientific">Lacimicrobium alkaliphilum</name>
    <dbReference type="NCBI Taxonomy" id="1526571"/>
    <lineage>
        <taxon>Bacteria</taxon>
        <taxon>Pseudomonadati</taxon>
        <taxon>Pseudomonadota</taxon>
        <taxon>Gammaproteobacteria</taxon>
        <taxon>Alteromonadales</taxon>
        <taxon>Alteromonadaceae</taxon>
        <taxon>Lacimicrobium</taxon>
    </lineage>
</organism>
<evidence type="ECO:0000256" key="7">
    <source>
        <dbReference type="ARBA" id="ARBA00034247"/>
    </source>
</evidence>
<evidence type="ECO:0000256" key="8">
    <source>
        <dbReference type="SAM" id="Phobius"/>
    </source>
</evidence>
<dbReference type="SMART" id="SM00267">
    <property type="entry name" value="GGDEF"/>
    <property type="match status" value="1"/>
</dbReference>
<evidence type="ECO:0000256" key="5">
    <source>
        <dbReference type="ARBA" id="ARBA00022989"/>
    </source>
</evidence>
<dbReference type="Gene3D" id="3.30.70.270">
    <property type="match status" value="1"/>
</dbReference>
<dbReference type="PANTHER" id="PTHR45138">
    <property type="entry name" value="REGULATORY COMPONENTS OF SENSORY TRANSDUCTION SYSTEM"/>
    <property type="match status" value="1"/>
</dbReference>
<proteinExistence type="predicted"/>
<feature type="domain" description="GGDEF" evidence="9">
    <location>
        <begin position="316"/>
        <end position="444"/>
    </location>
</feature>
<evidence type="ECO:0000256" key="1">
    <source>
        <dbReference type="ARBA" id="ARBA00004651"/>
    </source>
</evidence>
<evidence type="ECO:0000256" key="6">
    <source>
        <dbReference type="ARBA" id="ARBA00023136"/>
    </source>
</evidence>
<dbReference type="EMBL" id="BMGJ01000005">
    <property type="protein sequence ID" value="GGD60978.1"/>
    <property type="molecule type" value="Genomic_DNA"/>
</dbReference>
<dbReference type="CDD" id="cd01949">
    <property type="entry name" value="GGDEF"/>
    <property type="match status" value="1"/>
</dbReference>
<comment type="catalytic activity">
    <reaction evidence="7">
        <text>2 GTP = 3',3'-c-di-GMP + 2 diphosphate</text>
        <dbReference type="Rhea" id="RHEA:24898"/>
        <dbReference type="ChEBI" id="CHEBI:33019"/>
        <dbReference type="ChEBI" id="CHEBI:37565"/>
        <dbReference type="ChEBI" id="CHEBI:58805"/>
        <dbReference type="EC" id="2.7.7.65"/>
    </reaction>
</comment>
<keyword evidence="6 8" id="KW-0472">Membrane</keyword>
<evidence type="ECO:0000256" key="2">
    <source>
        <dbReference type="ARBA" id="ARBA00012528"/>
    </source>
</evidence>
<accession>A0ABQ1RAZ2</accession>
<evidence type="ECO:0000259" key="9">
    <source>
        <dbReference type="PROSITE" id="PS50887"/>
    </source>
</evidence>
<evidence type="ECO:0000256" key="3">
    <source>
        <dbReference type="ARBA" id="ARBA00022475"/>
    </source>
</evidence>